<dbReference type="EMBL" id="CYZO01000002">
    <property type="protein sequence ID" value="CUN54513.1"/>
    <property type="molecule type" value="Genomic_DNA"/>
</dbReference>
<dbReference type="Proteomes" id="UP000095787">
    <property type="component" value="Unassembled WGS sequence"/>
</dbReference>
<dbReference type="PROSITE" id="PS50006">
    <property type="entry name" value="FHA_DOMAIN"/>
    <property type="match status" value="1"/>
</dbReference>
<organism evidence="1 2">
    <name type="scientific">[Ruminococcus] torques</name>
    <dbReference type="NCBI Taxonomy" id="33039"/>
    <lineage>
        <taxon>Bacteria</taxon>
        <taxon>Bacillati</taxon>
        <taxon>Bacillota</taxon>
        <taxon>Clostridia</taxon>
        <taxon>Lachnospirales</taxon>
        <taxon>Lachnospiraceae</taxon>
        <taxon>Mediterraneibacter</taxon>
    </lineage>
</organism>
<dbReference type="Pfam" id="PF19909">
    <property type="entry name" value="DUF6382"/>
    <property type="match status" value="1"/>
</dbReference>
<dbReference type="RefSeq" id="WP_055158690.1">
    <property type="nucleotide sequence ID" value="NZ_CBCTJF010000006.1"/>
</dbReference>
<protein>
    <submittedName>
        <fullName evidence="1">Uncharacterized conserved protein, contains FHA domain</fullName>
    </submittedName>
</protein>
<sequence>MRDGMITEEQCGENFAYILEDKTDFLITEYKMMHGQEADFLLKCVKMLYNGKTELYYDTKSCLPLAIQSGAEDTEGMLSVLGNILHEVRRVTENGFLSLLKLDISADKIWVDPATRKIRFVYLPVAERLHKDVVEFEEHLREELKKTVEKRSDKDDKRFADFFQIIGRPGYSSEDSDVEKCGSVDETSTPYSLNRNEKVSSQRGDQTCTLVSLTAGSPIRLTVTKQEYVIGKSTEQADGVAGFSKMISRRHCKIVKRGSGYAVVDLNSSNGTYLNGMQLFPGREYPVKNGDIIRMAISDFQIVME</sequence>
<dbReference type="AlphaFoldDB" id="A0A173XSK5"/>
<accession>A0A173XSK5</accession>
<dbReference type="InterPro" id="IPR045962">
    <property type="entry name" value="DUF6382"/>
</dbReference>
<dbReference type="InterPro" id="IPR008984">
    <property type="entry name" value="SMAD_FHA_dom_sf"/>
</dbReference>
<evidence type="ECO:0000313" key="2">
    <source>
        <dbReference type="Proteomes" id="UP000095787"/>
    </source>
</evidence>
<dbReference type="Pfam" id="PF00498">
    <property type="entry name" value="FHA"/>
    <property type="match status" value="1"/>
</dbReference>
<evidence type="ECO:0000313" key="1">
    <source>
        <dbReference type="EMBL" id="CUN54513.1"/>
    </source>
</evidence>
<dbReference type="CDD" id="cd00060">
    <property type="entry name" value="FHA"/>
    <property type="match status" value="1"/>
</dbReference>
<dbReference type="PANTHER" id="PTHR23308">
    <property type="entry name" value="NUCLEAR INHIBITOR OF PROTEIN PHOSPHATASE-1"/>
    <property type="match status" value="1"/>
</dbReference>
<proteinExistence type="predicted"/>
<dbReference type="SMART" id="SM00240">
    <property type="entry name" value="FHA"/>
    <property type="match status" value="1"/>
</dbReference>
<gene>
    <name evidence="1" type="ORF">ERS852456_00178</name>
</gene>
<dbReference type="InterPro" id="IPR000253">
    <property type="entry name" value="FHA_dom"/>
</dbReference>
<dbReference type="SUPFAM" id="SSF49879">
    <property type="entry name" value="SMAD/FHA domain"/>
    <property type="match status" value="1"/>
</dbReference>
<name>A0A173XSK5_9FIRM</name>
<dbReference type="InterPro" id="IPR050923">
    <property type="entry name" value="Cell_Proc_Reg/RNA_Proc"/>
</dbReference>
<reference evidence="1 2" key="1">
    <citation type="submission" date="2015-09" db="EMBL/GenBank/DDBJ databases">
        <authorList>
            <consortium name="Pathogen Informatics"/>
        </authorList>
    </citation>
    <scope>NUCLEOTIDE SEQUENCE [LARGE SCALE GENOMIC DNA]</scope>
    <source>
        <strain evidence="1 2">2789STDY5834841</strain>
    </source>
</reference>
<dbReference type="Gene3D" id="2.60.200.20">
    <property type="match status" value="1"/>
</dbReference>